<dbReference type="EMBL" id="JAHFYH010000043">
    <property type="protein sequence ID" value="KAH0219300.1"/>
    <property type="molecule type" value="Genomic_DNA"/>
</dbReference>
<reference evidence="2" key="2">
    <citation type="submission" date="2021-08" db="EMBL/GenBank/DDBJ databases">
        <authorList>
            <person name="Gostincar C."/>
            <person name="Sun X."/>
            <person name="Song Z."/>
            <person name="Gunde-Cimerman N."/>
        </authorList>
    </citation>
    <scope>NUCLEOTIDE SEQUENCE</scope>
    <source>
        <strain evidence="2">EXF-8016</strain>
    </source>
</reference>
<evidence type="ECO:0000313" key="2">
    <source>
        <dbReference type="EMBL" id="KAH0219300.1"/>
    </source>
</evidence>
<keyword evidence="1" id="KW-0732">Signal</keyword>
<dbReference type="AlphaFoldDB" id="A0A9P8K711"/>
<protein>
    <submittedName>
        <fullName evidence="2">Uncharacterized protein</fullName>
    </submittedName>
</protein>
<evidence type="ECO:0000313" key="3">
    <source>
        <dbReference type="Proteomes" id="UP000767238"/>
    </source>
</evidence>
<proteinExistence type="predicted"/>
<name>A0A9P8K711_AURME</name>
<dbReference type="Proteomes" id="UP000767238">
    <property type="component" value="Unassembled WGS sequence"/>
</dbReference>
<feature type="chain" id="PRO_5040206238" evidence="1">
    <location>
        <begin position="22"/>
        <end position="102"/>
    </location>
</feature>
<reference evidence="2" key="1">
    <citation type="journal article" date="2021" name="J Fungi (Basel)">
        <title>Virulence traits and population genomics of the black yeast Aureobasidium melanogenum.</title>
        <authorList>
            <person name="Cernosa A."/>
            <person name="Sun X."/>
            <person name="Gostincar C."/>
            <person name="Fang C."/>
            <person name="Gunde-Cimerman N."/>
            <person name="Song Z."/>
        </authorList>
    </citation>
    <scope>NUCLEOTIDE SEQUENCE</scope>
    <source>
        <strain evidence="2">EXF-8016</strain>
    </source>
</reference>
<evidence type="ECO:0000256" key="1">
    <source>
        <dbReference type="SAM" id="SignalP"/>
    </source>
</evidence>
<dbReference type="OrthoDB" id="10332526at2759"/>
<feature type="non-terminal residue" evidence="2">
    <location>
        <position position="102"/>
    </location>
</feature>
<gene>
    <name evidence="2" type="ORF">KCV03_g6086</name>
</gene>
<feature type="signal peptide" evidence="1">
    <location>
        <begin position="1"/>
        <end position="21"/>
    </location>
</feature>
<sequence length="102" mass="11203">MRTVNLLAATATIISFTSASAQVISYLGNACTGEELFSETLSSEMCVSVVDIEPSSSMTISGLARGRVNFYYNDHCTDEVDHTTFDECYLEGSQVNSFMYKE</sequence>
<accession>A0A9P8K711</accession>
<organism evidence="2 3">
    <name type="scientific">Aureobasidium melanogenum</name>
    <name type="common">Aureobasidium pullulans var. melanogenum</name>
    <dbReference type="NCBI Taxonomy" id="46634"/>
    <lineage>
        <taxon>Eukaryota</taxon>
        <taxon>Fungi</taxon>
        <taxon>Dikarya</taxon>
        <taxon>Ascomycota</taxon>
        <taxon>Pezizomycotina</taxon>
        <taxon>Dothideomycetes</taxon>
        <taxon>Dothideomycetidae</taxon>
        <taxon>Dothideales</taxon>
        <taxon>Saccotheciaceae</taxon>
        <taxon>Aureobasidium</taxon>
    </lineage>
</organism>
<comment type="caution">
    <text evidence="2">The sequence shown here is derived from an EMBL/GenBank/DDBJ whole genome shotgun (WGS) entry which is preliminary data.</text>
</comment>